<dbReference type="AlphaFoldDB" id="A0A2R5GLB5"/>
<comment type="catalytic activity">
    <reaction evidence="8">
        <text>ATP + H2O = ADP + phosphate + H(+)</text>
        <dbReference type="Rhea" id="RHEA:13065"/>
        <dbReference type="ChEBI" id="CHEBI:15377"/>
        <dbReference type="ChEBI" id="CHEBI:15378"/>
        <dbReference type="ChEBI" id="CHEBI:30616"/>
        <dbReference type="ChEBI" id="CHEBI:43474"/>
        <dbReference type="ChEBI" id="CHEBI:456216"/>
        <dbReference type="EC" id="3.6.4.13"/>
    </reaction>
</comment>
<comment type="caution">
    <text evidence="13">The sequence shown here is derived from an EMBL/GenBank/DDBJ whole genome shotgun (WGS) entry which is preliminary data.</text>
</comment>
<dbReference type="InterPro" id="IPR050079">
    <property type="entry name" value="DEAD_box_RNA_helicase"/>
</dbReference>
<dbReference type="InterPro" id="IPR044764">
    <property type="entry name" value="DDX52/Rok1_DEADc"/>
</dbReference>
<proteinExistence type="inferred from homology"/>
<dbReference type="GO" id="GO:0016787">
    <property type="term" value="F:hydrolase activity"/>
    <property type="evidence" value="ECO:0007669"/>
    <property type="project" value="UniProtKB-KW"/>
</dbReference>
<protein>
    <recommendedName>
        <fullName evidence="1">RNA helicase</fullName>
        <ecNumber evidence="1">3.6.4.13</ecNumber>
    </recommendedName>
</protein>
<evidence type="ECO:0000256" key="10">
    <source>
        <dbReference type="SAM" id="MobiDB-lite"/>
    </source>
</evidence>
<dbReference type="OrthoDB" id="360161at2759"/>
<feature type="compositionally biased region" description="Basic and acidic residues" evidence="10">
    <location>
        <begin position="32"/>
        <end position="48"/>
    </location>
</feature>
<dbReference type="PROSITE" id="PS51192">
    <property type="entry name" value="HELICASE_ATP_BIND_1"/>
    <property type="match status" value="1"/>
</dbReference>
<keyword evidence="4 9" id="KW-0347">Helicase</keyword>
<feature type="compositionally biased region" description="Acidic residues" evidence="10">
    <location>
        <begin position="104"/>
        <end position="114"/>
    </location>
</feature>
<keyword evidence="5 9" id="KW-0067">ATP-binding</keyword>
<dbReference type="PROSITE" id="PS51194">
    <property type="entry name" value="HELICASE_CTER"/>
    <property type="match status" value="1"/>
</dbReference>
<evidence type="ECO:0000259" key="12">
    <source>
        <dbReference type="PROSITE" id="PS51194"/>
    </source>
</evidence>
<dbReference type="PANTHER" id="PTHR47959:SF15">
    <property type="entry name" value="RNA HELICASE"/>
    <property type="match status" value="1"/>
</dbReference>
<dbReference type="GO" id="GO:0005524">
    <property type="term" value="F:ATP binding"/>
    <property type="evidence" value="ECO:0007669"/>
    <property type="project" value="UniProtKB-KW"/>
</dbReference>
<evidence type="ECO:0000259" key="11">
    <source>
        <dbReference type="PROSITE" id="PS51192"/>
    </source>
</evidence>
<feature type="region of interest" description="Disordered" evidence="10">
    <location>
        <begin position="545"/>
        <end position="601"/>
    </location>
</feature>
<dbReference type="InterPro" id="IPR014001">
    <property type="entry name" value="Helicase_ATP-bd"/>
</dbReference>
<reference evidence="13 14" key="1">
    <citation type="submission" date="2017-12" db="EMBL/GenBank/DDBJ databases">
        <title>Sequencing, de novo assembly and annotation of complete genome of a new Thraustochytrid species, strain FCC1311.</title>
        <authorList>
            <person name="Sedici K."/>
            <person name="Godart F."/>
            <person name="Aiese Cigliano R."/>
            <person name="Sanseverino W."/>
            <person name="Barakat M."/>
            <person name="Ortet P."/>
            <person name="Marechal E."/>
            <person name="Cagnac O."/>
            <person name="Amato A."/>
        </authorList>
    </citation>
    <scope>NUCLEOTIDE SEQUENCE [LARGE SCALE GENOMIC DNA]</scope>
</reference>
<evidence type="ECO:0000256" key="3">
    <source>
        <dbReference type="ARBA" id="ARBA00022801"/>
    </source>
</evidence>
<dbReference type="InterPro" id="IPR000629">
    <property type="entry name" value="RNA-helicase_DEAD-box_CS"/>
</dbReference>
<dbReference type="PANTHER" id="PTHR47959">
    <property type="entry name" value="ATP-DEPENDENT RNA HELICASE RHLE-RELATED"/>
    <property type="match status" value="1"/>
</dbReference>
<dbReference type="EC" id="3.6.4.13" evidence="1"/>
<keyword evidence="6" id="KW-0694">RNA-binding</keyword>
<dbReference type="InParanoid" id="A0A2R5GLB5"/>
<keyword evidence="2 9" id="KW-0547">Nucleotide-binding</keyword>
<dbReference type="GO" id="GO:0030490">
    <property type="term" value="P:maturation of SSU-rRNA"/>
    <property type="evidence" value="ECO:0007669"/>
    <property type="project" value="InterPro"/>
</dbReference>
<accession>A0A2R5GLB5</accession>
<evidence type="ECO:0000313" key="14">
    <source>
        <dbReference type="Proteomes" id="UP000241890"/>
    </source>
</evidence>
<gene>
    <name evidence="13" type="ORF">FCC1311_079212</name>
</gene>
<dbReference type="CDD" id="cd18787">
    <property type="entry name" value="SF2_C_DEAD"/>
    <property type="match status" value="1"/>
</dbReference>
<feature type="region of interest" description="Disordered" evidence="10">
    <location>
        <begin position="29"/>
        <end position="122"/>
    </location>
</feature>
<comment type="similarity">
    <text evidence="7">Belongs to the DEAD box helicase family. DDX52/ROK1 subfamily.</text>
</comment>
<evidence type="ECO:0000256" key="5">
    <source>
        <dbReference type="ARBA" id="ARBA00022840"/>
    </source>
</evidence>
<dbReference type="SUPFAM" id="SSF52540">
    <property type="entry name" value="P-loop containing nucleoside triphosphate hydrolases"/>
    <property type="match status" value="1"/>
</dbReference>
<evidence type="ECO:0000256" key="9">
    <source>
        <dbReference type="RuleBase" id="RU000492"/>
    </source>
</evidence>
<dbReference type="PROSITE" id="PS00039">
    <property type="entry name" value="DEAD_ATP_HELICASE"/>
    <property type="match status" value="1"/>
</dbReference>
<evidence type="ECO:0000256" key="2">
    <source>
        <dbReference type="ARBA" id="ARBA00022741"/>
    </source>
</evidence>
<dbReference type="Pfam" id="PF00271">
    <property type="entry name" value="Helicase_C"/>
    <property type="match status" value="1"/>
</dbReference>
<name>A0A2R5GLB5_9STRA</name>
<feature type="domain" description="Helicase C-terminal" evidence="12">
    <location>
        <begin position="397"/>
        <end position="542"/>
    </location>
</feature>
<dbReference type="InterPro" id="IPR027417">
    <property type="entry name" value="P-loop_NTPase"/>
</dbReference>
<evidence type="ECO:0000256" key="8">
    <source>
        <dbReference type="ARBA" id="ARBA00047984"/>
    </source>
</evidence>
<evidence type="ECO:0000256" key="7">
    <source>
        <dbReference type="ARBA" id="ARBA00024355"/>
    </source>
</evidence>
<dbReference type="Pfam" id="PF00270">
    <property type="entry name" value="DEAD"/>
    <property type="match status" value="1"/>
</dbReference>
<dbReference type="CDD" id="cd17957">
    <property type="entry name" value="DEADc_DDX52"/>
    <property type="match status" value="1"/>
</dbReference>
<evidence type="ECO:0000313" key="13">
    <source>
        <dbReference type="EMBL" id="GBG31696.1"/>
    </source>
</evidence>
<dbReference type="Proteomes" id="UP000241890">
    <property type="component" value="Unassembled WGS sequence"/>
</dbReference>
<organism evidence="13 14">
    <name type="scientific">Hondaea fermentalgiana</name>
    <dbReference type="NCBI Taxonomy" id="2315210"/>
    <lineage>
        <taxon>Eukaryota</taxon>
        <taxon>Sar</taxon>
        <taxon>Stramenopiles</taxon>
        <taxon>Bigyra</taxon>
        <taxon>Labyrinthulomycetes</taxon>
        <taxon>Thraustochytrida</taxon>
        <taxon>Thraustochytriidae</taxon>
        <taxon>Hondaea</taxon>
    </lineage>
</organism>
<dbReference type="InterPro" id="IPR011545">
    <property type="entry name" value="DEAD/DEAH_box_helicase_dom"/>
</dbReference>
<dbReference type="SMART" id="SM00487">
    <property type="entry name" value="DEXDc"/>
    <property type="match status" value="1"/>
</dbReference>
<sequence length="601" mass="66221">MSGPRSLTEDVFSSLVGGLKFDKNANALALDVMRKRPRVENEKSKDEPNSGAAKNGDNKRKSALDFFAAGPAKTAAATSKKQTSKKSEAKRKDKTKSKTHADSDSDDDRVEEAETEKAVVDANADADADKLSVSEVRALRKRMRIKVRGSDVRDPMLSFSVAGLQAGAAAAGPALRERAQTICENVERSRYTEPTAIQMESLPALLAGRDLLGCAPTGSGKTAAFLLPMLMRLRTRPTKVRGPEGLIIAPTRELAAQIVREFEKLALGIKGLRAALLRKGIKSPGRFDALVTTPERLAAMVAEKRVDLSTVHYLVLDEADKLFEMGFLEHVDEIINACGPETQRVMVSATMPPQIEELAQSVLRDPVEVVVGTKNAGAATIDQKLIFAGQENGKMTGLKQLIQDGELTPPTLIFVQTKERAQQLFEELVYDGYKIDAIHSDRTQQQRDDVVRRFRAGQVWILICTELLGRGIDFKGVRCVVNYDFPTSAVSYVHRIGRTGRANQLGKAYTFFTHDDIEFLRPIANVMRLSGCEVPDWMLKLRKPSSNERKAMQQRAPKRAAISSRPSAKKRRKMATKDGPSRDNKKRPLKTHASNKSESDA</sequence>
<evidence type="ECO:0000256" key="1">
    <source>
        <dbReference type="ARBA" id="ARBA00012552"/>
    </source>
</evidence>
<feature type="domain" description="Helicase ATP-binding" evidence="11">
    <location>
        <begin position="202"/>
        <end position="369"/>
    </location>
</feature>
<dbReference type="GO" id="GO:0003724">
    <property type="term" value="F:RNA helicase activity"/>
    <property type="evidence" value="ECO:0007669"/>
    <property type="project" value="UniProtKB-EC"/>
</dbReference>
<dbReference type="GO" id="GO:0005829">
    <property type="term" value="C:cytosol"/>
    <property type="evidence" value="ECO:0007669"/>
    <property type="project" value="TreeGrafter"/>
</dbReference>
<dbReference type="GO" id="GO:0003723">
    <property type="term" value="F:RNA binding"/>
    <property type="evidence" value="ECO:0007669"/>
    <property type="project" value="UniProtKB-KW"/>
</dbReference>
<feature type="compositionally biased region" description="Low complexity" evidence="10">
    <location>
        <begin position="68"/>
        <end position="81"/>
    </location>
</feature>
<dbReference type="InterPro" id="IPR001650">
    <property type="entry name" value="Helicase_C-like"/>
</dbReference>
<dbReference type="Gene3D" id="3.40.50.300">
    <property type="entry name" value="P-loop containing nucleotide triphosphate hydrolases"/>
    <property type="match status" value="2"/>
</dbReference>
<keyword evidence="14" id="KW-1185">Reference proteome</keyword>
<keyword evidence="3 9" id="KW-0378">Hydrolase</keyword>
<dbReference type="EMBL" id="BEYU01000104">
    <property type="protein sequence ID" value="GBG31696.1"/>
    <property type="molecule type" value="Genomic_DNA"/>
</dbReference>
<dbReference type="SMART" id="SM00490">
    <property type="entry name" value="HELICc"/>
    <property type="match status" value="1"/>
</dbReference>
<evidence type="ECO:0000256" key="6">
    <source>
        <dbReference type="ARBA" id="ARBA00022884"/>
    </source>
</evidence>
<evidence type="ECO:0000256" key="4">
    <source>
        <dbReference type="ARBA" id="ARBA00022806"/>
    </source>
</evidence>